<feature type="domain" description="ABC transmembrane type-1" evidence="8">
    <location>
        <begin position="77"/>
        <end position="268"/>
    </location>
</feature>
<proteinExistence type="inferred from homology"/>
<dbReference type="RefSeq" id="WP_103679161.1">
    <property type="nucleotide sequence ID" value="NZ_LPWH01000003.1"/>
</dbReference>
<evidence type="ECO:0000256" key="5">
    <source>
        <dbReference type="ARBA" id="ARBA00022989"/>
    </source>
</evidence>
<evidence type="ECO:0000256" key="7">
    <source>
        <dbReference type="RuleBase" id="RU363032"/>
    </source>
</evidence>
<feature type="transmembrane region" description="Helical" evidence="7">
    <location>
        <begin position="145"/>
        <end position="168"/>
    </location>
</feature>
<feature type="transmembrane region" description="Helical" evidence="7">
    <location>
        <begin position="20"/>
        <end position="42"/>
    </location>
</feature>
<accession>A0A2S4K0N2</accession>
<comment type="caution">
    <text evidence="9">The sequence shown here is derived from an EMBL/GenBank/DDBJ whole genome shotgun (WGS) entry which is preliminary data.</text>
</comment>
<dbReference type="PANTHER" id="PTHR43744:SF12">
    <property type="entry name" value="ABC TRANSPORTER PERMEASE PROTEIN MG189-RELATED"/>
    <property type="match status" value="1"/>
</dbReference>
<dbReference type="CDD" id="cd06261">
    <property type="entry name" value="TM_PBP2"/>
    <property type="match status" value="1"/>
</dbReference>
<feature type="transmembrane region" description="Helical" evidence="7">
    <location>
        <begin position="245"/>
        <end position="268"/>
    </location>
</feature>
<keyword evidence="4 7" id="KW-0812">Transmembrane</keyword>
<keyword evidence="3" id="KW-1003">Cell membrane</keyword>
<evidence type="ECO:0000256" key="1">
    <source>
        <dbReference type="ARBA" id="ARBA00004651"/>
    </source>
</evidence>
<evidence type="ECO:0000259" key="8">
    <source>
        <dbReference type="PROSITE" id="PS50928"/>
    </source>
</evidence>
<dbReference type="OrthoDB" id="187395at2"/>
<evidence type="ECO:0000256" key="6">
    <source>
        <dbReference type="ARBA" id="ARBA00023136"/>
    </source>
</evidence>
<sequence length="283" mass="31052">MIVRTSGSRRFISAGRLGGYGFAALWGLLTLYPLIFSFLSSFKSTDEIYYNPFSLPGIWRVGNYAAAFGRHNMVLAIGNSLFFAVGATALVLGAASMAAFALARYRLRYLPWVFLFFALGIMIPIHSTLIPLVRMINRAGLANRYSSLIVLYSGFSVPLAVLIITGFMRGIPAQLEESAIIDGARPGHVLFRVVLPLSTPALATAGIITFRGIYNDLIFALLFINRPRMNTISLALLRFQGSWHIELGPVFAAVTVAIIPMIVIYMLFQERIEHGLAAGALKE</sequence>
<dbReference type="Pfam" id="PF00528">
    <property type="entry name" value="BPD_transp_1"/>
    <property type="match status" value="1"/>
</dbReference>
<dbReference type="SUPFAM" id="SSF161098">
    <property type="entry name" value="MetI-like"/>
    <property type="match status" value="1"/>
</dbReference>
<evidence type="ECO:0000256" key="3">
    <source>
        <dbReference type="ARBA" id="ARBA00022475"/>
    </source>
</evidence>
<gene>
    <name evidence="9" type="ORF">AU468_01230</name>
</gene>
<name>A0A2S4K0N2_9SPIO</name>
<dbReference type="InterPro" id="IPR000515">
    <property type="entry name" value="MetI-like"/>
</dbReference>
<comment type="subcellular location">
    <subcellularLocation>
        <location evidence="1 7">Cell membrane</location>
        <topology evidence="1 7">Multi-pass membrane protein</topology>
    </subcellularLocation>
</comment>
<dbReference type="PROSITE" id="PS50928">
    <property type="entry name" value="ABC_TM1"/>
    <property type="match status" value="1"/>
</dbReference>
<dbReference type="GO" id="GO:0005886">
    <property type="term" value="C:plasma membrane"/>
    <property type="evidence" value="ECO:0007669"/>
    <property type="project" value="UniProtKB-SubCell"/>
</dbReference>
<reference evidence="10" key="1">
    <citation type="submission" date="2015-12" db="EMBL/GenBank/DDBJ databases">
        <authorList>
            <person name="Lodha T.D."/>
            <person name="Chintalapati S."/>
            <person name="Chintalapati V.R."/>
            <person name="Sravanthi T."/>
        </authorList>
    </citation>
    <scope>NUCLEOTIDE SEQUENCE [LARGE SCALE GENOMIC DNA]</scope>
    <source>
        <strain evidence="10">JC133</strain>
    </source>
</reference>
<dbReference type="EMBL" id="LPWH01000003">
    <property type="protein sequence ID" value="POR05332.1"/>
    <property type="molecule type" value="Genomic_DNA"/>
</dbReference>
<comment type="similarity">
    <text evidence="7">Belongs to the binding-protein-dependent transport system permease family.</text>
</comment>
<keyword evidence="6 7" id="KW-0472">Membrane</keyword>
<dbReference type="GO" id="GO:0055085">
    <property type="term" value="P:transmembrane transport"/>
    <property type="evidence" value="ECO:0007669"/>
    <property type="project" value="InterPro"/>
</dbReference>
<protein>
    <recommendedName>
        <fullName evidence="8">ABC transmembrane type-1 domain-containing protein</fullName>
    </recommendedName>
</protein>
<dbReference type="PANTHER" id="PTHR43744">
    <property type="entry name" value="ABC TRANSPORTER PERMEASE PROTEIN MG189-RELATED-RELATED"/>
    <property type="match status" value="1"/>
</dbReference>
<feature type="transmembrane region" description="Helical" evidence="7">
    <location>
        <begin position="109"/>
        <end position="133"/>
    </location>
</feature>
<keyword evidence="2 7" id="KW-0813">Transport</keyword>
<feature type="transmembrane region" description="Helical" evidence="7">
    <location>
        <begin position="81"/>
        <end position="103"/>
    </location>
</feature>
<dbReference type="AlphaFoldDB" id="A0A2S4K0N2"/>
<keyword evidence="10" id="KW-1185">Reference proteome</keyword>
<evidence type="ECO:0000256" key="4">
    <source>
        <dbReference type="ARBA" id="ARBA00022692"/>
    </source>
</evidence>
<dbReference type="Proteomes" id="UP000237350">
    <property type="component" value="Unassembled WGS sequence"/>
</dbReference>
<evidence type="ECO:0000313" key="9">
    <source>
        <dbReference type="EMBL" id="POR05332.1"/>
    </source>
</evidence>
<dbReference type="Gene3D" id="1.10.3720.10">
    <property type="entry name" value="MetI-like"/>
    <property type="match status" value="1"/>
</dbReference>
<dbReference type="InterPro" id="IPR035906">
    <property type="entry name" value="MetI-like_sf"/>
</dbReference>
<evidence type="ECO:0000313" key="10">
    <source>
        <dbReference type="Proteomes" id="UP000237350"/>
    </source>
</evidence>
<keyword evidence="5 7" id="KW-1133">Transmembrane helix</keyword>
<evidence type="ECO:0000256" key="2">
    <source>
        <dbReference type="ARBA" id="ARBA00022448"/>
    </source>
</evidence>
<organism evidence="9 10">
    <name type="scientific">Alkalispirochaeta sphaeroplastigenens</name>
    <dbReference type="NCBI Taxonomy" id="1187066"/>
    <lineage>
        <taxon>Bacteria</taxon>
        <taxon>Pseudomonadati</taxon>
        <taxon>Spirochaetota</taxon>
        <taxon>Spirochaetia</taxon>
        <taxon>Spirochaetales</taxon>
        <taxon>Spirochaetaceae</taxon>
        <taxon>Alkalispirochaeta</taxon>
    </lineage>
</organism>